<gene>
    <name evidence="2" type="ORF">EAE98_001383</name>
</gene>
<evidence type="ECO:0000313" key="3">
    <source>
        <dbReference type="Proteomes" id="UP000783213"/>
    </source>
</evidence>
<feature type="region of interest" description="Disordered" evidence="1">
    <location>
        <begin position="236"/>
        <end position="255"/>
    </location>
</feature>
<accession>A0ABQ7J1M3</accession>
<protein>
    <submittedName>
        <fullName evidence="2">Uncharacterized protein</fullName>
    </submittedName>
</protein>
<feature type="compositionally biased region" description="Polar residues" evidence="1">
    <location>
        <begin position="58"/>
        <end position="72"/>
    </location>
</feature>
<feature type="compositionally biased region" description="Basic and acidic residues" evidence="1">
    <location>
        <begin position="1"/>
        <end position="15"/>
    </location>
</feature>
<feature type="compositionally biased region" description="Pro residues" evidence="1">
    <location>
        <begin position="98"/>
        <end position="113"/>
    </location>
</feature>
<keyword evidence="3" id="KW-1185">Reference proteome</keyword>
<dbReference type="GeneID" id="62228157"/>
<feature type="compositionally biased region" description="Polar residues" evidence="1">
    <location>
        <begin position="117"/>
        <end position="140"/>
    </location>
</feature>
<dbReference type="EMBL" id="RCSX01000002">
    <property type="protein sequence ID" value="KAF7939047.1"/>
    <property type="molecule type" value="Genomic_DNA"/>
</dbReference>
<feature type="compositionally biased region" description="Acidic residues" evidence="1">
    <location>
        <begin position="199"/>
        <end position="216"/>
    </location>
</feature>
<comment type="caution">
    <text evidence="2">The sequence shown here is derived from an EMBL/GenBank/DDBJ whole genome shotgun (WGS) entry which is preliminary data.</text>
</comment>
<reference evidence="2 3" key="1">
    <citation type="journal article" date="2020" name="Genome Biol. Evol.">
        <title>Comparative genomics of Sclerotiniaceae.</title>
        <authorList>
            <person name="Valero Jimenez C.A."/>
            <person name="Steentjes M."/>
            <person name="Scholten O.E."/>
            <person name="Van Kan J.A.L."/>
        </authorList>
    </citation>
    <scope>NUCLEOTIDE SEQUENCE [LARGE SCALE GENOMIC DNA]</scope>
    <source>
        <strain evidence="2 3">B1</strain>
    </source>
</reference>
<dbReference type="RefSeq" id="XP_038815268.1">
    <property type="nucleotide sequence ID" value="XM_038949002.1"/>
</dbReference>
<dbReference type="Proteomes" id="UP000783213">
    <property type="component" value="Unassembled WGS sequence"/>
</dbReference>
<feature type="compositionally biased region" description="Basic and acidic residues" evidence="1">
    <location>
        <begin position="82"/>
        <end position="93"/>
    </location>
</feature>
<organism evidence="2 3">
    <name type="scientific">Botrytis deweyae</name>
    <dbReference type="NCBI Taxonomy" id="2478750"/>
    <lineage>
        <taxon>Eukaryota</taxon>
        <taxon>Fungi</taxon>
        <taxon>Dikarya</taxon>
        <taxon>Ascomycota</taxon>
        <taxon>Pezizomycotina</taxon>
        <taxon>Leotiomycetes</taxon>
        <taxon>Helotiales</taxon>
        <taxon>Sclerotiniaceae</taxon>
        <taxon>Botrytis</taxon>
    </lineage>
</organism>
<feature type="region of interest" description="Disordered" evidence="1">
    <location>
        <begin position="1"/>
        <end position="25"/>
    </location>
</feature>
<proteinExistence type="predicted"/>
<evidence type="ECO:0000256" key="1">
    <source>
        <dbReference type="SAM" id="MobiDB-lite"/>
    </source>
</evidence>
<sequence>MEDRTDAPKYLDAERPPLSPLSNLKAIDSSDNILSPISNILNNGNVQQTPLVSSCTFNTGSELSNTTENIINSAGEPSPPRLKKEFHPLEKNKNISSNPPPPPPPSLNFPPHNPNSTAPSPAELNSDSVSQTPSEHSSGSDAAFYCSVGSPSEDEEDGLSNSLDLRAEQEGEGESEITKRTLREAVSTSGTDGGGTRVDDEENDEENDEEEEEEENEIHKKNSKRRKSKKRFTFLKRIFRRKKARDSDEGAAGNS</sequence>
<feature type="region of interest" description="Disordered" evidence="1">
    <location>
        <begin position="58"/>
        <end position="228"/>
    </location>
</feature>
<name>A0ABQ7J1M3_9HELO</name>
<evidence type="ECO:0000313" key="2">
    <source>
        <dbReference type="EMBL" id="KAF7939047.1"/>
    </source>
</evidence>